<reference evidence="6" key="1">
    <citation type="journal article" date="2019" name="Int. J. Syst. Evol. Microbiol.">
        <title>The Global Catalogue of Microorganisms (GCM) 10K type strain sequencing project: providing services to taxonomists for standard genome sequencing and annotation.</title>
        <authorList>
            <consortium name="The Broad Institute Genomics Platform"/>
            <consortium name="The Broad Institute Genome Sequencing Center for Infectious Disease"/>
            <person name="Wu L."/>
            <person name="Ma J."/>
        </authorList>
    </citation>
    <scope>NUCLEOTIDE SEQUENCE [LARGE SCALE GENOMIC DNA]</scope>
    <source>
        <strain evidence="6">KCTC 52640</strain>
    </source>
</reference>
<proteinExistence type="predicted"/>
<dbReference type="SUPFAM" id="SSF48008">
    <property type="entry name" value="GntR ligand-binding domain-like"/>
    <property type="match status" value="1"/>
</dbReference>
<evidence type="ECO:0000256" key="2">
    <source>
        <dbReference type="ARBA" id="ARBA00023125"/>
    </source>
</evidence>
<dbReference type="EMBL" id="JBHRSS010000003">
    <property type="protein sequence ID" value="MFC3103396.1"/>
    <property type="molecule type" value="Genomic_DNA"/>
</dbReference>
<dbReference type="Pfam" id="PF07729">
    <property type="entry name" value="FCD"/>
    <property type="match status" value="1"/>
</dbReference>
<accession>A0ABV7EPJ1</accession>
<dbReference type="Pfam" id="PF00392">
    <property type="entry name" value="GntR"/>
    <property type="match status" value="1"/>
</dbReference>
<sequence>MAIALMMFDHNDLSDMDKIRQGSLYGEAAQRIRAMINEGRLEPGIRVPEKQLCEQFGISRTPLREALKVLASEGFVELLPNRGARVVKLTRRMLEDTLDVMSSLEGLSGELACRHVSSEEIETIRALHQKMLEHYQQGDLAAYFDVNRRIHETLVAAARNQVLFDMYQNLNERVRRFRFSAEMTPERWAVVVDEHEQMIDALQDRDGARLGAILRGHLSHKLDFFADDHDDDTELAS</sequence>
<keyword evidence="2" id="KW-0238">DNA-binding</keyword>
<dbReference type="PROSITE" id="PS50949">
    <property type="entry name" value="HTH_GNTR"/>
    <property type="match status" value="1"/>
</dbReference>
<dbReference type="InterPro" id="IPR000524">
    <property type="entry name" value="Tscrpt_reg_HTH_GntR"/>
</dbReference>
<dbReference type="InterPro" id="IPR008920">
    <property type="entry name" value="TF_FadR/GntR_C"/>
</dbReference>
<dbReference type="InterPro" id="IPR036390">
    <property type="entry name" value="WH_DNA-bd_sf"/>
</dbReference>
<evidence type="ECO:0000259" key="4">
    <source>
        <dbReference type="PROSITE" id="PS50949"/>
    </source>
</evidence>
<keyword evidence="6" id="KW-1185">Reference proteome</keyword>
<dbReference type="PANTHER" id="PTHR43537:SF50">
    <property type="entry name" value="TRANSCRIPTIONAL REGULATORY PROTEIN"/>
    <property type="match status" value="1"/>
</dbReference>
<dbReference type="SMART" id="SM00895">
    <property type="entry name" value="FCD"/>
    <property type="match status" value="1"/>
</dbReference>
<organism evidence="5 6">
    <name type="scientific">Salinisphaera aquimarina</name>
    <dbReference type="NCBI Taxonomy" id="2094031"/>
    <lineage>
        <taxon>Bacteria</taxon>
        <taxon>Pseudomonadati</taxon>
        <taxon>Pseudomonadota</taxon>
        <taxon>Gammaproteobacteria</taxon>
        <taxon>Salinisphaerales</taxon>
        <taxon>Salinisphaeraceae</taxon>
        <taxon>Salinisphaera</taxon>
    </lineage>
</organism>
<keyword evidence="3" id="KW-0804">Transcription</keyword>
<dbReference type="InterPro" id="IPR011711">
    <property type="entry name" value="GntR_C"/>
</dbReference>
<dbReference type="PRINTS" id="PR00035">
    <property type="entry name" value="HTHGNTR"/>
</dbReference>
<dbReference type="InterPro" id="IPR036388">
    <property type="entry name" value="WH-like_DNA-bd_sf"/>
</dbReference>
<evidence type="ECO:0000313" key="5">
    <source>
        <dbReference type="EMBL" id="MFC3103396.1"/>
    </source>
</evidence>
<feature type="domain" description="HTH gntR-type" evidence="4">
    <location>
        <begin position="22"/>
        <end position="89"/>
    </location>
</feature>
<comment type="caution">
    <text evidence="5">The sequence shown here is derived from an EMBL/GenBank/DDBJ whole genome shotgun (WGS) entry which is preliminary data.</text>
</comment>
<evidence type="ECO:0000313" key="6">
    <source>
        <dbReference type="Proteomes" id="UP001595462"/>
    </source>
</evidence>
<dbReference type="SMART" id="SM00345">
    <property type="entry name" value="HTH_GNTR"/>
    <property type="match status" value="1"/>
</dbReference>
<dbReference type="SUPFAM" id="SSF46785">
    <property type="entry name" value="Winged helix' DNA-binding domain"/>
    <property type="match status" value="1"/>
</dbReference>
<name>A0ABV7EPJ1_9GAMM</name>
<gene>
    <name evidence="5" type="ORF">ACFOSU_05760</name>
</gene>
<evidence type="ECO:0000256" key="3">
    <source>
        <dbReference type="ARBA" id="ARBA00023163"/>
    </source>
</evidence>
<evidence type="ECO:0000256" key="1">
    <source>
        <dbReference type="ARBA" id="ARBA00023015"/>
    </source>
</evidence>
<dbReference type="PANTHER" id="PTHR43537">
    <property type="entry name" value="TRANSCRIPTIONAL REGULATOR, GNTR FAMILY"/>
    <property type="match status" value="1"/>
</dbReference>
<dbReference type="Proteomes" id="UP001595462">
    <property type="component" value="Unassembled WGS sequence"/>
</dbReference>
<dbReference type="Gene3D" id="1.20.120.530">
    <property type="entry name" value="GntR ligand-binding domain-like"/>
    <property type="match status" value="1"/>
</dbReference>
<dbReference type="Gene3D" id="1.10.10.10">
    <property type="entry name" value="Winged helix-like DNA-binding domain superfamily/Winged helix DNA-binding domain"/>
    <property type="match status" value="1"/>
</dbReference>
<keyword evidence="1" id="KW-0805">Transcription regulation</keyword>
<protein>
    <submittedName>
        <fullName evidence="5">GntR family transcriptional regulator</fullName>
    </submittedName>
</protein>
<dbReference type="RefSeq" id="WP_380687387.1">
    <property type="nucleotide sequence ID" value="NZ_JBHRSS010000003.1"/>
</dbReference>
<dbReference type="CDD" id="cd07377">
    <property type="entry name" value="WHTH_GntR"/>
    <property type="match status" value="1"/>
</dbReference>